<dbReference type="Proteomes" id="UP000636709">
    <property type="component" value="Unassembled WGS sequence"/>
</dbReference>
<feature type="region of interest" description="Disordered" evidence="1">
    <location>
        <begin position="16"/>
        <end position="41"/>
    </location>
</feature>
<comment type="caution">
    <text evidence="2">The sequence shown here is derived from an EMBL/GenBank/DDBJ whole genome shotgun (WGS) entry which is preliminary data.</text>
</comment>
<evidence type="ECO:0000313" key="2">
    <source>
        <dbReference type="EMBL" id="KAF8695843.1"/>
    </source>
</evidence>
<name>A0A835EK57_9POAL</name>
<evidence type="ECO:0000313" key="3">
    <source>
        <dbReference type="Proteomes" id="UP000636709"/>
    </source>
</evidence>
<accession>A0A835EK57</accession>
<reference evidence="2" key="1">
    <citation type="submission" date="2020-07" db="EMBL/GenBank/DDBJ databases">
        <title>Genome sequence and genetic diversity analysis of an under-domesticated orphan crop, white fonio (Digitaria exilis).</title>
        <authorList>
            <person name="Bennetzen J.L."/>
            <person name="Chen S."/>
            <person name="Ma X."/>
            <person name="Wang X."/>
            <person name="Yssel A.E.J."/>
            <person name="Chaluvadi S.R."/>
            <person name="Johnson M."/>
            <person name="Gangashetty P."/>
            <person name="Hamidou F."/>
            <person name="Sanogo M.D."/>
            <person name="Zwaenepoel A."/>
            <person name="Wallace J."/>
            <person name="Van De Peer Y."/>
            <person name="Van Deynze A."/>
        </authorList>
    </citation>
    <scope>NUCLEOTIDE SEQUENCE</scope>
    <source>
        <tissue evidence="2">Leaves</tissue>
    </source>
</reference>
<feature type="region of interest" description="Disordered" evidence="1">
    <location>
        <begin position="55"/>
        <end position="89"/>
    </location>
</feature>
<sequence>MPLQRLCACIIAASPNPTFAAGRSNKSQGKKDKNRKISSSSARCLPRKVTAWLGLERTPPPTPAFPAASASSLVPRGPPPPAPKSVGRAARALSAAIPIPHLHVVRARSAPPERCPLMPTAMGPGGPPASVEQPRRAGAAMPPCADCAHQEPVPARSGAAAHVPRRATPRAATLPPPPPPRYKAPLSPCKIPAGTSNSTAKIVALASSRGRICRAHISNSSNFFFYLEEARASLLVAGLLQFARYLIQGGSITSPTGAVYAAPCARGRMAETDSDDDDDDYDCAPAA</sequence>
<dbReference type="EMBL" id="JACEFO010001882">
    <property type="protein sequence ID" value="KAF8695843.1"/>
    <property type="molecule type" value="Genomic_DNA"/>
</dbReference>
<gene>
    <name evidence="2" type="ORF">HU200_036714</name>
</gene>
<proteinExistence type="predicted"/>
<keyword evidence="3" id="KW-1185">Reference proteome</keyword>
<dbReference type="OrthoDB" id="10399926at2759"/>
<organism evidence="2 3">
    <name type="scientific">Digitaria exilis</name>
    <dbReference type="NCBI Taxonomy" id="1010633"/>
    <lineage>
        <taxon>Eukaryota</taxon>
        <taxon>Viridiplantae</taxon>
        <taxon>Streptophyta</taxon>
        <taxon>Embryophyta</taxon>
        <taxon>Tracheophyta</taxon>
        <taxon>Spermatophyta</taxon>
        <taxon>Magnoliopsida</taxon>
        <taxon>Liliopsida</taxon>
        <taxon>Poales</taxon>
        <taxon>Poaceae</taxon>
        <taxon>PACMAD clade</taxon>
        <taxon>Panicoideae</taxon>
        <taxon>Panicodae</taxon>
        <taxon>Paniceae</taxon>
        <taxon>Anthephorinae</taxon>
        <taxon>Digitaria</taxon>
    </lineage>
</organism>
<feature type="region of interest" description="Disordered" evidence="1">
    <location>
        <begin position="158"/>
        <end position="179"/>
    </location>
</feature>
<dbReference type="AlphaFoldDB" id="A0A835EK57"/>
<protein>
    <submittedName>
        <fullName evidence="2">Uncharacterized protein</fullName>
    </submittedName>
</protein>
<evidence type="ECO:0000256" key="1">
    <source>
        <dbReference type="SAM" id="MobiDB-lite"/>
    </source>
</evidence>